<comment type="similarity">
    <text evidence="2">Belongs to the bacterial diacylglycerol kinase family.</text>
</comment>
<keyword evidence="5" id="KW-0808">Transferase</keyword>
<dbReference type="InterPro" id="IPR036945">
    <property type="entry name" value="DAGK_sf"/>
</dbReference>
<evidence type="ECO:0000256" key="5">
    <source>
        <dbReference type="ARBA" id="ARBA00022679"/>
    </source>
</evidence>
<proteinExistence type="inferred from homology"/>
<feature type="binding site" evidence="16">
    <location>
        <position position="71"/>
    </location>
    <ligand>
        <name>substrate</name>
    </ligand>
</feature>
<feature type="active site" description="Proton acceptor" evidence="15">
    <location>
        <position position="71"/>
    </location>
</feature>
<evidence type="ECO:0000256" key="1">
    <source>
        <dbReference type="ARBA" id="ARBA00004651"/>
    </source>
</evidence>
<feature type="binding site" evidence="18">
    <location>
        <position position="30"/>
    </location>
    <ligand>
        <name>a divalent metal cation</name>
        <dbReference type="ChEBI" id="CHEBI:60240"/>
    </ligand>
</feature>
<keyword evidence="6 19" id="KW-0812">Transmembrane</keyword>
<feature type="transmembrane region" description="Helical" evidence="19">
    <location>
        <begin position="98"/>
        <end position="119"/>
    </location>
</feature>
<reference evidence="20 21" key="1">
    <citation type="submission" date="2017-07" db="EMBL/GenBank/DDBJ databases">
        <title>Virgibacillus sp. LM2416.</title>
        <authorList>
            <person name="Tak E.J."/>
            <person name="Bae J.-W."/>
        </authorList>
    </citation>
    <scope>NUCLEOTIDE SEQUENCE [LARGE SCALE GENOMIC DNA]</scope>
    <source>
        <strain evidence="20 21">LM2416</strain>
    </source>
</reference>
<evidence type="ECO:0000313" key="20">
    <source>
        <dbReference type="EMBL" id="ASK63158.1"/>
    </source>
</evidence>
<feature type="binding site" evidence="18">
    <location>
        <position position="78"/>
    </location>
    <ligand>
        <name>a divalent metal cation</name>
        <dbReference type="ChEBI" id="CHEBI:60240"/>
    </ligand>
</feature>
<evidence type="ECO:0000256" key="7">
    <source>
        <dbReference type="ARBA" id="ARBA00022741"/>
    </source>
</evidence>
<feature type="binding site" evidence="17">
    <location>
        <position position="18"/>
    </location>
    <ligand>
        <name>ATP</name>
        <dbReference type="ChEBI" id="CHEBI:30616"/>
    </ligand>
</feature>
<sequence>MRLNLKDKNRKKSVGFSYAWNGIVEMCKSERNFRLHLLATFLVVIAGILLCLSKIEWMILIVVIGMVLVAETTNTAVEKLIDFLRPDIHPMAKIIKDIAAGSVLIAAIMAFIIGCILFIPKLYHIFI</sequence>
<keyword evidence="4" id="KW-0444">Lipid biosynthesis</keyword>
<evidence type="ECO:0000256" key="4">
    <source>
        <dbReference type="ARBA" id="ARBA00022516"/>
    </source>
</evidence>
<dbReference type="CDD" id="cd14265">
    <property type="entry name" value="UDPK_IM_like"/>
    <property type="match status" value="1"/>
</dbReference>
<keyword evidence="12 19" id="KW-0472">Membrane</keyword>
<evidence type="ECO:0000256" key="18">
    <source>
        <dbReference type="PIRSR" id="PIRSR600829-4"/>
    </source>
</evidence>
<dbReference type="Proteomes" id="UP000198312">
    <property type="component" value="Chromosome"/>
</dbReference>
<keyword evidence="21" id="KW-1185">Reference proteome</keyword>
<evidence type="ECO:0000256" key="11">
    <source>
        <dbReference type="ARBA" id="ARBA00023098"/>
    </source>
</evidence>
<comment type="cofactor">
    <cofactor evidence="18">
        <name>Mg(2+)</name>
        <dbReference type="ChEBI" id="CHEBI:18420"/>
    </cofactor>
    <text evidence="18">Mn(2+), Zn(2+), Cd(2+) and Co(2+) support activity to lesser extents.</text>
</comment>
<evidence type="ECO:0000256" key="3">
    <source>
        <dbReference type="ARBA" id="ARBA00022475"/>
    </source>
</evidence>
<keyword evidence="8 20" id="KW-0418">Kinase</keyword>
<dbReference type="AlphaFoldDB" id="A0A220U4R9"/>
<organism evidence="20 21">
    <name type="scientific">Virgibacillus phasianinus</name>
    <dbReference type="NCBI Taxonomy" id="2017483"/>
    <lineage>
        <taxon>Bacteria</taxon>
        <taxon>Bacillati</taxon>
        <taxon>Bacillota</taxon>
        <taxon>Bacilli</taxon>
        <taxon>Bacillales</taxon>
        <taxon>Bacillaceae</taxon>
        <taxon>Virgibacillus</taxon>
    </lineage>
</organism>
<evidence type="ECO:0000256" key="16">
    <source>
        <dbReference type="PIRSR" id="PIRSR600829-2"/>
    </source>
</evidence>
<feature type="binding site" evidence="17">
    <location>
        <begin position="96"/>
        <end position="97"/>
    </location>
    <ligand>
        <name>ATP</name>
        <dbReference type="ChEBI" id="CHEBI:30616"/>
    </ligand>
</feature>
<dbReference type="GO" id="GO:0046872">
    <property type="term" value="F:metal ion binding"/>
    <property type="evidence" value="ECO:0007669"/>
    <property type="project" value="UniProtKB-KW"/>
</dbReference>
<evidence type="ECO:0000256" key="15">
    <source>
        <dbReference type="PIRSR" id="PIRSR600829-1"/>
    </source>
</evidence>
<dbReference type="GO" id="GO:0005886">
    <property type="term" value="C:plasma membrane"/>
    <property type="evidence" value="ECO:0007669"/>
    <property type="project" value="UniProtKB-SubCell"/>
</dbReference>
<evidence type="ECO:0000313" key="21">
    <source>
        <dbReference type="Proteomes" id="UP000198312"/>
    </source>
</evidence>
<evidence type="ECO:0000256" key="10">
    <source>
        <dbReference type="ARBA" id="ARBA00022989"/>
    </source>
</evidence>
<dbReference type="EMBL" id="CP022315">
    <property type="protein sequence ID" value="ASK63158.1"/>
    <property type="molecule type" value="Genomic_DNA"/>
</dbReference>
<name>A0A220U4R9_9BACI</name>
<dbReference type="GO" id="GO:0016301">
    <property type="term" value="F:kinase activity"/>
    <property type="evidence" value="ECO:0007669"/>
    <property type="project" value="UniProtKB-KW"/>
</dbReference>
<keyword evidence="11" id="KW-0443">Lipid metabolism</keyword>
<gene>
    <name evidence="20" type="ORF">CFK37_13870</name>
</gene>
<dbReference type="Gene3D" id="1.10.287.3610">
    <property type="match status" value="1"/>
</dbReference>
<feature type="transmembrane region" description="Helical" evidence="19">
    <location>
        <begin position="58"/>
        <end position="77"/>
    </location>
</feature>
<evidence type="ECO:0000256" key="2">
    <source>
        <dbReference type="ARBA" id="ARBA00005967"/>
    </source>
</evidence>
<evidence type="ECO:0000256" key="12">
    <source>
        <dbReference type="ARBA" id="ARBA00023136"/>
    </source>
</evidence>
<keyword evidence="18" id="KW-0460">Magnesium</keyword>
<keyword evidence="3" id="KW-1003">Cell membrane</keyword>
<feature type="binding site" evidence="17">
    <location>
        <position position="30"/>
    </location>
    <ligand>
        <name>ATP</name>
        <dbReference type="ChEBI" id="CHEBI:30616"/>
    </ligand>
</feature>
<evidence type="ECO:0000256" key="13">
    <source>
        <dbReference type="ARBA" id="ARBA00023209"/>
    </source>
</evidence>
<dbReference type="InterPro" id="IPR000829">
    <property type="entry name" value="DAGK"/>
</dbReference>
<keyword evidence="14" id="KW-1208">Phospholipid metabolism</keyword>
<evidence type="ECO:0000256" key="8">
    <source>
        <dbReference type="ARBA" id="ARBA00022777"/>
    </source>
</evidence>
<dbReference type="PANTHER" id="PTHR34299">
    <property type="entry name" value="DIACYLGLYCEROL KINASE"/>
    <property type="match status" value="1"/>
</dbReference>
<keyword evidence="18" id="KW-0479">Metal-binding</keyword>
<dbReference type="GO" id="GO:0005524">
    <property type="term" value="F:ATP binding"/>
    <property type="evidence" value="ECO:0007669"/>
    <property type="project" value="UniProtKB-KW"/>
</dbReference>
<keyword evidence="7 17" id="KW-0547">Nucleotide-binding</keyword>
<dbReference type="OrthoDB" id="9789934at2"/>
<keyword evidence="10 19" id="KW-1133">Transmembrane helix</keyword>
<evidence type="ECO:0000256" key="9">
    <source>
        <dbReference type="ARBA" id="ARBA00022840"/>
    </source>
</evidence>
<dbReference type="KEGG" id="vil:CFK37_13870"/>
<evidence type="ECO:0000256" key="6">
    <source>
        <dbReference type="ARBA" id="ARBA00022692"/>
    </source>
</evidence>
<dbReference type="GO" id="GO:0008654">
    <property type="term" value="P:phospholipid biosynthetic process"/>
    <property type="evidence" value="ECO:0007669"/>
    <property type="project" value="UniProtKB-KW"/>
</dbReference>
<dbReference type="InterPro" id="IPR033717">
    <property type="entry name" value="UDPK"/>
</dbReference>
<protein>
    <submittedName>
        <fullName evidence="20">Diacylglycerol kinase</fullName>
    </submittedName>
</protein>
<keyword evidence="9 17" id="KW-0067">ATP-binding</keyword>
<evidence type="ECO:0000256" key="14">
    <source>
        <dbReference type="ARBA" id="ARBA00023264"/>
    </source>
</evidence>
<feature type="transmembrane region" description="Helical" evidence="19">
    <location>
        <begin position="35"/>
        <end position="52"/>
    </location>
</feature>
<dbReference type="RefSeq" id="WP_089062417.1">
    <property type="nucleotide sequence ID" value="NZ_CP022315.1"/>
</dbReference>
<accession>A0A220U4R9</accession>
<dbReference type="PANTHER" id="PTHR34299:SF1">
    <property type="entry name" value="DIACYLGLYCEROL KINASE"/>
    <property type="match status" value="1"/>
</dbReference>
<feature type="binding site" evidence="17">
    <location>
        <position position="78"/>
    </location>
    <ligand>
        <name>ATP</name>
        <dbReference type="ChEBI" id="CHEBI:30616"/>
    </ligand>
</feature>
<evidence type="ECO:0000256" key="19">
    <source>
        <dbReference type="SAM" id="Phobius"/>
    </source>
</evidence>
<keyword evidence="13" id="KW-0594">Phospholipid biosynthesis</keyword>
<dbReference type="Pfam" id="PF01219">
    <property type="entry name" value="DAGK_prokar"/>
    <property type="match status" value="1"/>
</dbReference>
<comment type="subcellular location">
    <subcellularLocation>
        <location evidence="1">Cell membrane</location>
        <topology evidence="1">Multi-pass membrane protein</topology>
    </subcellularLocation>
</comment>
<evidence type="ECO:0000256" key="17">
    <source>
        <dbReference type="PIRSR" id="PIRSR600829-3"/>
    </source>
</evidence>